<evidence type="ECO:0000313" key="2">
    <source>
        <dbReference type="Proteomes" id="UP000790377"/>
    </source>
</evidence>
<gene>
    <name evidence="1" type="ORF">BJ138DRAFT_1122761</name>
</gene>
<organism evidence="1 2">
    <name type="scientific">Hygrophoropsis aurantiaca</name>
    <dbReference type="NCBI Taxonomy" id="72124"/>
    <lineage>
        <taxon>Eukaryota</taxon>
        <taxon>Fungi</taxon>
        <taxon>Dikarya</taxon>
        <taxon>Basidiomycota</taxon>
        <taxon>Agaricomycotina</taxon>
        <taxon>Agaricomycetes</taxon>
        <taxon>Agaricomycetidae</taxon>
        <taxon>Boletales</taxon>
        <taxon>Coniophorineae</taxon>
        <taxon>Hygrophoropsidaceae</taxon>
        <taxon>Hygrophoropsis</taxon>
    </lineage>
</organism>
<dbReference type="Proteomes" id="UP000790377">
    <property type="component" value="Unassembled WGS sequence"/>
</dbReference>
<reference evidence="1" key="1">
    <citation type="journal article" date="2021" name="New Phytol.">
        <title>Evolutionary innovations through gain and loss of genes in the ectomycorrhizal Boletales.</title>
        <authorList>
            <person name="Wu G."/>
            <person name="Miyauchi S."/>
            <person name="Morin E."/>
            <person name="Kuo A."/>
            <person name="Drula E."/>
            <person name="Varga T."/>
            <person name="Kohler A."/>
            <person name="Feng B."/>
            <person name="Cao Y."/>
            <person name="Lipzen A."/>
            <person name="Daum C."/>
            <person name="Hundley H."/>
            <person name="Pangilinan J."/>
            <person name="Johnson J."/>
            <person name="Barry K."/>
            <person name="LaButti K."/>
            <person name="Ng V."/>
            <person name="Ahrendt S."/>
            <person name="Min B."/>
            <person name="Choi I.G."/>
            <person name="Park H."/>
            <person name="Plett J.M."/>
            <person name="Magnuson J."/>
            <person name="Spatafora J.W."/>
            <person name="Nagy L.G."/>
            <person name="Henrissat B."/>
            <person name="Grigoriev I.V."/>
            <person name="Yang Z.L."/>
            <person name="Xu J."/>
            <person name="Martin F.M."/>
        </authorList>
    </citation>
    <scope>NUCLEOTIDE SEQUENCE</scope>
    <source>
        <strain evidence="1">ATCC 28755</strain>
    </source>
</reference>
<keyword evidence="2" id="KW-1185">Reference proteome</keyword>
<proteinExistence type="predicted"/>
<comment type="caution">
    <text evidence="1">The sequence shown here is derived from an EMBL/GenBank/DDBJ whole genome shotgun (WGS) entry which is preliminary data.</text>
</comment>
<dbReference type="EMBL" id="MU267601">
    <property type="protein sequence ID" value="KAH7915403.1"/>
    <property type="molecule type" value="Genomic_DNA"/>
</dbReference>
<name>A0ACB8ARJ9_9AGAM</name>
<protein>
    <submittedName>
        <fullName evidence="1">Uncharacterized protein</fullName>
    </submittedName>
</protein>
<sequence>MSSPFAHNYRRRSHSASSPSPSPAPKSTWRRAIKRTHSSHRNSSSVLDHSFSRVWDSGSWNRGKRARREVSPSLNDFTGASSPLYAESRSSASTSSAPHTPVFAATSAEFLLFPNRNKDREDSTAPSTNPITTGHFGDADDVSEADLVRLRSDAFWELRRSVAESGEGLIRRMREYEDSRSKCGVYSRARGIERRRRKRNSPSVPTTRPVRRTHSSDSDDDDVQIFSGDSFERIPCPKRASSLGRMDPRNCTVSRREDSSPSRRSTVEVGDDSMDYINTGDISPSRSAFSSASPAFTFSAYTGSSTPALSYTSLSSPDFSLAPLPSSPIQVGHRADTHLYSPITSQASSPFNFTSNTSSHTAFISSSASRTEKAIAALSLAMANGAGGLSDYEALHAYEPSSILGDSSQAGELWH</sequence>
<accession>A0ACB8ARJ9</accession>
<evidence type="ECO:0000313" key="1">
    <source>
        <dbReference type="EMBL" id="KAH7915403.1"/>
    </source>
</evidence>